<proteinExistence type="predicted"/>
<dbReference type="InterPro" id="IPR036259">
    <property type="entry name" value="MFS_trans_sf"/>
</dbReference>
<keyword evidence="2" id="KW-0812">Transmembrane</keyword>
<protein>
    <submittedName>
        <fullName evidence="3">Major facilitator family transporter</fullName>
    </submittedName>
</protein>
<feature type="transmembrane region" description="Helical" evidence="2">
    <location>
        <begin position="55"/>
        <end position="72"/>
    </location>
</feature>
<keyword evidence="2" id="KW-1133">Transmembrane helix</keyword>
<keyword evidence="2" id="KW-0472">Membrane</keyword>
<accession>A0A377TX69</accession>
<name>A0A377TX69_KLEPN</name>
<feature type="region of interest" description="Disordered" evidence="1">
    <location>
        <begin position="1"/>
        <end position="26"/>
    </location>
</feature>
<feature type="compositionally biased region" description="Low complexity" evidence="1">
    <location>
        <begin position="1"/>
        <end position="24"/>
    </location>
</feature>
<organism evidence="3 4">
    <name type="scientific">Klebsiella pneumoniae</name>
    <dbReference type="NCBI Taxonomy" id="573"/>
    <lineage>
        <taxon>Bacteria</taxon>
        <taxon>Pseudomonadati</taxon>
        <taxon>Pseudomonadota</taxon>
        <taxon>Gammaproteobacteria</taxon>
        <taxon>Enterobacterales</taxon>
        <taxon>Enterobacteriaceae</taxon>
        <taxon>Klebsiella/Raoultella group</taxon>
        <taxon>Klebsiella</taxon>
        <taxon>Klebsiella pneumoniae complex</taxon>
    </lineage>
</organism>
<feature type="transmembrane region" description="Helical" evidence="2">
    <location>
        <begin position="121"/>
        <end position="142"/>
    </location>
</feature>
<gene>
    <name evidence="3" type="ORF">NCTC9140_06128</name>
</gene>
<feature type="transmembrane region" description="Helical" evidence="2">
    <location>
        <begin position="31"/>
        <end position="49"/>
    </location>
</feature>
<feature type="transmembrane region" description="Helical" evidence="2">
    <location>
        <begin position="179"/>
        <end position="201"/>
    </location>
</feature>
<evidence type="ECO:0000313" key="3">
    <source>
        <dbReference type="EMBL" id="STS84335.1"/>
    </source>
</evidence>
<dbReference type="EMBL" id="UGKQ01000007">
    <property type="protein sequence ID" value="STS84335.1"/>
    <property type="molecule type" value="Genomic_DNA"/>
</dbReference>
<dbReference type="Gene3D" id="1.20.1250.20">
    <property type="entry name" value="MFS general substrate transporter like domains"/>
    <property type="match status" value="1"/>
</dbReference>
<dbReference type="Proteomes" id="UP000254938">
    <property type="component" value="Unassembled WGS sequence"/>
</dbReference>
<evidence type="ECO:0000313" key="4">
    <source>
        <dbReference type="Proteomes" id="UP000254938"/>
    </source>
</evidence>
<evidence type="ECO:0000256" key="1">
    <source>
        <dbReference type="SAM" id="MobiDB-lite"/>
    </source>
</evidence>
<dbReference type="SUPFAM" id="SSF103473">
    <property type="entry name" value="MFS general substrate transporter"/>
    <property type="match status" value="1"/>
</dbReference>
<evidence type="ECO:0000256" key="2">
    <source>
        <dbReference type="SAM" id="Phobius"/>
    </source>
</evidence>
<feature type="transmembrane region" description="Helical" evidence="2">
    <location>
        <begin position="92"/>
        <end position="115"/>
    </location>
</feature>
<dbReference type="AlphaFoldDB" id="A0A377TX69"/>
<sequence length="232" mass="23978">MAELSTASPALSSAAKSPASPATAEGDRRNGARYAIFIALITFISNGTSTHLPEFISHFGLPVAVGVLWGFGQTGARLGEVLAGPRVTSLTLTRFTALAMPLCFLLGLSSTTFAGCAAGFVLGYGAINGLVTIVKATLPLALFSAESYASRTGLLLIPGQLMAAVSPFAYAWLNHRLGIIGGMWVSTGLTLIVAGLALAIVREAGKAQDERNVEYPAAAVDQPIAKNNLAEE</sequence>
<reference evidence="3 4" key="1">
    <citation type="submission" date="2018-06" db="EMBL/GenBank/DDBJ databases">
        <authorList>
            <consortium name="Pathogen Informatics"/>
            <person name="Doyle S."/>
        </authorList>
    </citation>
    <scope>NUCLEOTIDE SEQUENCE [LARGE SCALE GENOMIC DNA]</scope>
    <source>
        <strain evidence="3 4">NCTC9140</strain>
    </source>
</reference>